<sequence length="552" mass="59015">MASEQYLRAIVPHLPKDIASKLRSLCATPANEVILENLIRIVVGASHDAEASKSIQDQWSTAQSAVQNVLKGLLPPPANHEKKRGREDGEQSGEGDAQQVKRQRTDESVVPSGSNTVPAATGVVAASSSPSPPSEPGKPIFTFHAVSTTSPVRKKVDITIHENAFILKGTTAAQAIEGTVPRSSIKRAFIIPTRGKSKPHWTVILLASDISAEKGKAAVDNQQIIFGVDATSTSVSSTTTYDASGTPTTKSIPKGTEMLSVLKEFVGHLGQGVSVIEPAVDGVFKSALPGTINTSASAASGIPGVEAYRGAKAGNLWFAKEGILWGESKPCEFWAVEDLLGKLDGVRVVGAGAGRTCSVVVARKSTVEVPEGEEDMGDESEFGMIDTREREAINDWIRKFRNLFGRNMVNGTLEPAPEPVKQKAAPAGPVTIRNLMDESDEEDDDFETSISDLDGSERSTDGEDDSDDDDADDDEDAEGEDDVSGSGEEEEDDRMDEDEPLDPKHHPLLRPGAMPKMSKAALEMAVGIVENDFIGSKRDSVEEEDEEDELDD</sequence>
<feature type="compositionally biased region" description="Low complexity" evidence="3">
    <location>
        <begin position="116"/>
        <end position="129"/>
    </location>
</feature>
<evidence type="ECO:0000313" key="6">
    <source>
        <dbReference type="Proteomes" id="UP000284842"/>
    </source>
</evidence>
<feature type="region of interest" description="Disordered" evidence="3">
    <location>
        <begin position="72"/>
        <end position="136"/>
    </location>
</feature>
<feature type="compositionally biased region" description="Acidic residues" evidence="3">
    <location>
        <begin position="541"/>
        <end position="552"/>
    </location>
</feature>
<dbReference type="InParanoid" id="A0A409VF71"/>
<dbReference type="FunCoup" id="A0A409VF71">
    <property type="interactions" value="73"/>
</dbReference>
<dbReference type="OrthoDB" id="75754at2759"/>
<dbReference type="EMBL" id="NHTK01006080">
    <property type="protein sequence ID" value="PPQ64900.1"/>
    <property type="molecule type" value="Genomic_DNA"/>
</dbReference>
<protein>
    <recommendedName>
        <fullName evidence="4">Histone chaperone RTT106/FACT complex subunit SPT16-like middle domain-containing protein</fullName>
    </recommendedName>
</protein>
<reference evidence="5 6" key="1">
    <citation type="journal article" date="2018" name="Evol. Lett.">
        <title>Horizontal gene cluster transfer increased hallucinogenic mushroom diversity.</title>
        <authorList>
            <person name="Reynolds H.T."/>
            <person name="Vijayakumar V."/>
            <person name="Gluck-Thaler E."/>
            <person name="Korotkin H.B."/>
            <person name="Matheny P.B."/>
            <person name="Slot J.C."/>
        </authorList>
    </citation>
    <scope>NUCLEOTIDE SEQUENCE [LARGE SCALE GENOMIC DNA]</scope>
    <source>
        <strain evidence="5 6">2629</strain>
    </source>
</reference>
<dbReference type="PANTHER" id="PTHR45849">
    <property type="entry name" value="FACT COMPLEX SUBUNIT SSRP1"/>
    <property type="match status" value="1"/>
</dbReference>
<feature type="compositionally biased region" description="Acidic residues" evidence="3">
    <location>
        <begin position="462"/>
        <end position="500"/>
    </location>
</feature>
<keyword evidence="6" id="KW-1185">Reference proteome</keyword>
<dbReference type="STRING" id="181874.A0A409VF71"/>
<dbReference type="Gene3D" id="2.30.29.30">
    <property type="entry name" value="Pleckstrin-homology domain (PH domain)/Phosphotyrosine-binding domain (PTB)"/>
    <property type="match status" value="1"/>
</dbReference>
<dbReference type="Pfam" id="PF08512">
    <property type="entry name" value="Rttp106-like_middle"/>
    <property type="match status" value="1"/>
</dbReference>
<dbReference type="InterPro" id="IPR050454">
    <property type="entry name" value="RTT106/SSRP1_HistChap/FACT"/>
</dbReference>
<dbReference type="InterPro" id="IPR013719">
    <property type="entry name" value="RTT106/SPT16-like_middle_dom"/>
</dbReference>
<evidence type="ECO:0000313" key="5">
    <source>
        <dbReference type="EMBL" id="PPQ64900.1"/>
    </source>
</evidence>
<organism evidence="5 6">
    <name type="scientific">Panaeolus cyanescens</name>
    <dbReference type="NCBI Taxonomy" id="181874"/>
    <lineage>
        <taxon>Eukaryota</taxon>
        <taxon>Fungi</taxon>
        <taxon>Dikarya</taxon>
        <taxon>Basidiomycota</taxon>
        <taxon>Agaricomycotina</taxon>
        <taxon>Agaricomycetes</taxon>
        <taxon>Agaricomycetidae</taxon>
        <taxon>Agaricales</taxon>
        <taxon>Agaricineae</taxon>
        <taxon>Galeropsidaceae</taxon>
        <taxon>Panaeolus</taxon>
    </lineage>
</organism>
<proteinExistence type="inferred from homology"/>
<name>A0A409VF71_9AGAR</name>
<feature type="region of interest" description="Disordered" evidence="3">
    <location>
        <begin position="437"/>
        <end position="516"/>
    </location>
</feature>
<evidence type="ECO:0000256" key="2">
    <source>
        <dbReference type="ARBA" id="ARBA00025370"/>
    </source>
</evidence>
<dbReference type="SMART" id="SM01287">
    <property type="entry name" value="Rtt106"/>
    <property type="match status" value="1"/>
</dbReference>
<dbReference type="AlphaFoldDB" id="A0A409VF71"/>
<gene>
    <name evidence="5" type="ORF">CVT24_008241</name>
</gene>
<comment type="function">
    <text evidence="2">Component of the FACT complex, a general chromatin factor that acts to reorganize nucleosomes. The FACT complex is involved in multiple processes that require DNA as a template such as mRNA elongation, DNA replication and DNA repair. During transcription elongation the FACT complex acts as a histone chaperone that both destabilizes and restores nucleosomal structure. It facilitates the passage of RNA polymerase II and transcription by promoting the dissociation of one histone H2A-H2B dimer from the nucleosome, then subsequently promotes the reestablishment of the nucleosome following the passage of RNA polymerase II.</text>
</comment>
<dbReference type="InterPro" id="IPR011993">
    <property type="entry name" value="PH-like_dom_sf"/>
</dbReference>
<dbReference type="PANTHER" id="PTHR45849:SF3">
    <property type="entry name" value="HISTONE CHAPERONE RTT106"/>
    <property type="match status" value="1"/>
</dbReference>
<dbReference type="Proteomes" id="UP000284842">
    <property type="component" value="Unassembled WGS sequence"/>
</dbReference>
<dbReference type="SUPFAM" id="SSF50729">
    <property type="entry name" value="PH domain-like"/>
    <property type="match status" value="1"/>
</dbReference>
<evidence type="ECO:0000256" key="1">
    <source>
        <dbReference type="ARBA" id="ARBA00006159"/>
    </source>
</evidence>
<comment type="similarity">
    <text evidence="1">Belongs to the RTT106 family.</text>
</comment>
<dbReference type="GO" id="GO:0031491">
    <property type="term" value="F:nucleosome binding"/>
    <property type="evidence" value="ECO:0007669"/>
    <property type="project" value="TreeGrafter"/>
</dbReference>
<comment type="caution">
    <text evidence="5">The sequence shown here is derived from an EMBL/GenBank/DDBJ whole genome shotgun (WGS) entry which is preliminary data.</text>
</comment>
<feature type="compositionally biased region" description="Acidic residues" evidence="3">
    <location>
        <begin position="437"/>
        <end position="447"/>
    </location>
</feature>
<accession>A0A409VF71</accession>
<evidence type="ECO:0000256" key="3">
    <source>
        <dbReference type="SAM" id="MobiDB-lite"/>
    </source>
</evidence>
<dbReference type="GO" id="GO:0042393">
    <property type="term" value="F:histone binding"/>
    <property type="evidence" value="ECO:0007669"/>
    <property type="project" value="TreeGrafter"/>
</dbReference>
<feature type="domain" description="Histone chaperone RTT106/FACT complex subunit SPT16-like middle" evidence="4">
    <location>
        <begin position="302"/>
        <end position="403"/>
    </location>
</feature>
<evidence type="ECO:0000259" key="4">
    <source>
        <dbReference type="SMART" id="SM01287"/>
    </source>
</evidence>
<feature type="region of interest" description="Disordered" evidence="3">
    <location>
        <begin position="531"/>
        <end position="552"/>
    </location>
</feature>